<reference evidence="1 2" key="1">
    <citation type="journal article" date="2018" name="Science">
        <title>The opium poppy genome and morphinan production.</title>
        <authorList>
            <person name="Guo L."/>
            <person name="Winzer T."/>
            <person name="Yang X."/>
            <person name="Li Y."/>
            <person name="Ning Z."/>
            <person name="He Z."/>
            <person name="Teodor R."/>
            <person name="Lu Y."/>
            <person name="Bowser T.A."/>
            <person name="Graham I.A."/>
            <person name="Ye K."/>
        </authorList>
    </citation>
    <scope>NUCLEOTIDE SEQUENCE [LARGE SCALE GENOMIC DNA]</scope>
    <source>
        <strain evidence="2">cv. HN1</strain>
        <tissue evidence="1">Leaves</tissue>
    </source>
</reference>
<evidence type="ECO:0000313" key="1">
    <source>
        <dbReference type="EMBL" id="RZC82172.1"/>
    </source>
</evidence>
<dbReference type="AlphaFoldDB" id="A0A4Y7LBW2"/>
<organism evidence="1 2">
    <name type="scientific">Papaver somniferum</name>
    <name type="common">Opium poppy</name>
    <dbReference type="NCBI Taxonomy" id="3469"/>
    <lineage>
        <taxon>Eukaryota</taxon>
        <taxon>Viridiplantae</taxon>
        <taxon>Streptophyta</taxon>
        <taxon>Embryophyta</taxon>
        <taxon>Tracheophyta</taxon>
        <taxon>Spermatophyta</taxon>
        <taxon>Magnoliopsida</taxon>
        <taxon>Ranunculales</taxon>
        <taxon>Papaveraceae</taxon>
        <taxon>Papaveroideae</taxon>
        <taxon>Papaver</taxon>
    </lineage>
</organism>
<evidence type="ECO:0000313" key="2">
    <source>
        <dbReference type="Proteomes" id="UP000316621"/>
    </source>
</evidence>
<proteinExistence type="predicted"/>
<protein>
    <submittedName>
        <fullName evidence="1">Uncharacterized protein</fullName>
    </submittedName>
</protein>
<dbReference type="Gramene" id="RZC82172">
    <property type="protein sequence ID" value="RZC82172"/>
    <property type="gene ID" value="C5167_044949"/>
</dbReference>
<accession>A0A4Y7LBW2</accession>
<dbReference type="EMBL" id="CM010725">
    <property type="protein sequence ID" value="RZC82172.1"/>
    <property type="molecule type" value="Genomic_DNA"/>
</dbReference>
<keyword evidence="2" id="KW-1185">Reference proteome</keyword>
<dbReference type="Proteomes" id="UP000316621">
    <property type="component" value="Chromosome 11"/>
</dbReference>
<sequence length="108" mass="12257">MEGDIGVDKIGFQVDCFYALRRIEPSFIPYVVFVKQGLSSFVGIYLKCSFCDNNNYQHTFAIIQKIRICVVKAWSVIVRSFPSETNHLVINGSGVQKCLADEEMSRKV</sequence>
<gene>
    <name evidence="1" type="ORF">C5167_044949</name>
</gene>
<name>A0A4Y7LBW2_PAPSO</name>